<dbReference type="HOGENOM" id="CLU_3197617_0_0_4"/>
<organism evidence="2 3">
    <name type="scientific">Castellaniella defragrans (strain DSM 12143 / CCUG 39792 / 65Phen)</name>
    <name type="common">Alcaligenes defragrans</name>
    <dbReference type="NCBI Taxonomy" id="1437824"/>
    <lineage>
        <taxon>Bacteria</taxon>
        <taxon>Pseudomonadati</taxon>
        <taxon>Pseudomonadota</taxon>
        <taxon>Betaproteobacteria</taxon>
        <taxon>Burkholderiales</taxon>
        <taxon>Alcaligenaceae</taxon>
        <taxon>Castellaniella</taxon>
    </lineage>
</organism>
<reference evidence="2 3" key="1">
    <citation type="journal article" date="2014" name="BMC Microbiol.">
        <title>The oxygen-independent metabolism of cyclic monoterpenes in Castellaniella defragrans 65Phen.</title>
        <authorList>
            <person name="Petasch J."/>
            <person name="Disch E.M."/>
            <person name="Markert S."/>
            <person name="Becher D."/>
            <person name="Schweder T."/>
            <person name="Huttel B."/>
            <person name="Reinhardt R."/>
            <person name="Harder J."/>
        </authorList>
    </citation>
    <scope>NUCLEOTIDE SEQUENCE [LARGE SCALE GENOMIC DNA]</scope>
    <source>
        <strain evidence="2">65Phen</strain>
    </source>
</reference>
<feature type="region of interest" description="Disordered" evidence="1">
    <location>
        <begin position="1"/>
        <end position="23"/>
    </location>
</feature>
<dbReference type="AlphaFoldDB" id="W8X8S0"/>
<feature type="compositionally biased region" description="Basic residues" evidence="1">
    <location>
        <begin position="1"/>
        <end position="15"/>
    </location>
</feature>
<evidence type="ECO:0000313" key="2">
    <source>
        <dbReference type="EMBL" id="CDM23560.1"/>
    </source>
</evidence>
<gene>
    <name evidence="2" type="ORF">BN940_05456</name>
</gene>
<evidence type="ECO:0000256" key="1">
    <source>
        <dbReference type="SAM" id="MobiDB-lite"/>
    </source>
</evidence>
<accession>W8X8S0</accession>
<keyword evidence="3" id="KW-1185">Reference proteome</keyword>
<sequence>MVHRIERKKKWKRERRGASPSRSGRILAFSRRGHHCGLMITHCDC</sequence>
<dbReference type="KEGG" id="cdn:BN940_05456"/>
<protein>
    <submittedName>
        <fullName evidence="2">Uncharacterized protein</fullName>
    </submittedName>
</protein>
<dbReference type="EMBL" id="HG916765">
    <property type="protein sequence ID" value="CDM23560.1"/>
    <property type="molecule type" value="Genomic_DNA"/>
</dbReference>
<name>W8X8S0_CASD6</name>
<proteinExistence type="predicted"/>
<evidence type="ECO:0000313" key="3">
    <source>
        <dbReference type="Proteomes" id="UP000019805"/>
    </source>
</evidence>
<dbReference type="Proteomes" id="UP000019805">
    <property type="component" value="Chromosome"/>
</dbReference>